<keyword evidence="1" id="KW-0732">Signal</keyword>
<name>A0A0W0YYC2_LEGSP</name>
<protein>
    <submittedName>
        <fullName evidence="2">Uncharacterized protein</fullName>
    </submittedName>
</protein>
<comment type="caution">
    <text evidence="2">The sequence shown here is derived from an EMBL/GenBank/DDBJ whole genome shotgun (WGS) entry which is preliminary data.</text>
</comment>
<keyword evidence="3" id="KW-1185">Reference proteome</keyword>
<dbReference type="RefSeq" id="WP_058484394.1">
    <property type="nucleotide sequence ID" value="NZ_LNYX01000031.1"/>
</dbReference>
<feature type="chain" id="PRO_5006918089" evidence="1">
    <location>
        <begin position="19"/>
        <end position="72"/>
    </location>
</feature>
<sequence>MKWLLAILLSLYVMTAVAQECSTKKQKKFITNTWLTCKASCYRYQDNMPRLNDCLDHCMNGITELKKAVCTK</sequence>
<organism evidence="2 3">
    <name type="scientific">Legionella spiritensis</name>
    <dbReference type="NCBI Taxonomy" id="452"/>
    <lineage>
        <taxon>Bacteria</taxon>
        <taxon>Pseudomonadati</taxon>
        <taxon>Pseudomonadota</taxon>
        <taxon>Gammaproteobacteria</taxon>
        <taxon>Legionellales</taxon>
        <taxon>Legionellaceae</taxon>
        <taxon>Legionella</taxon>
    </lineage>
</organism>
<dbReference type="PATRIC" id="fig|452.5.peg.2769"/>
<reference evidence="2 3" key="1">
    <citation type="submission" date="2015-11" db="EMBL/GenBank/DDBJ databases">
        <title>Genomic analysis of 38 Legionella species identifies large and diverse effector repertoires.</title>
        <authorList>
            <person name="Burstein D."/>
            <person name="Amaro F."/>
            <person name="Zusman T."/>
            <person name="Lifshitz Z."/>
            <person name="Cohen O."/>
            <person name="Gilbert J.A."/>
            <person name="Pupko T."/>
            <person name="Shuman H.A."/>
            <person name="Segal G."/>
        </authorList>
    </citation>
    <scope>NUCLEOTIDE SEQUENCE [LARGE SCALE GENOMIC DNA]</scope>
    <source>
        <strain evidence="2 3">Mt.St.Helens-9</strain>
    </source>
</reference>
<dbReference type="EMBL" id="LNYX01000031">
    <property type="protein sequence ID" value="KTD61876.1"/>
    <property type="molecule type" value="Genomic_DNA"/>
</dbReference>
<proteinExistence type="predicted"/>
<accession>A0A0W0YYC2</accession>
<evidence type="ECO:0000313" key="2">
    <source>
        <dbReference type="EMBL" id="KTD61876.1"/>
    </source>
</evidence>
<gene>
    <name evidence="2" type="ORF">Lspi_2506</name>
</gene>
<evidence type="ECO:0000256" key="1">
    <source>
        <dbReference type="SAM" id="SignalP"/>
    </source>
</evidence>
<dbReference type="AlphaFoldDB" id="A0A0W0YYC2"/>
<dbReference type="STRING" id="452.Lspi_2506"/>
<feature type="signal peptide" evidence="1">
    <location>
        <begin position="1"/>
        <end position="18"/>
    </location>
</feature>
<evidence type="ECO:0000313" key="3">
    <source>
        <dbReference type="Proteomes" id="UP000054877"/>
    </source>
</evidence>
<dbReference type="Proteomes" id="UP000054877">
    <property type="component" value="Unassembled WGS sequence"/>
</dbReference>